<name>A0AAD4XV37_9MAGN</name>
<feature type="domain" description="Transposase-associated" evidence="1">
    <location>
        <begin position="5"/>
        <end position="66"/>
    </location>
</feature>
<evidence type="ECO:0000259" key="1">
    <source>
        <dbReference type="Pfam" id="PF13963"/>
    </source>
</evidence>
<proteinExistence type="predicted"/>
<organism evidence="2 3">
    <name type="scientific">Papaver atlanticum</name>
    <dbReference type="NCBI Taxonomy" id="357466"/>
    <lineage>
        <taxon>Eukaryota</taxon>
        <taxon>Viridiplantae</taxon>
        <taxon>Streptophyta</taxon>
        <taxon>Embryophyta</taxon>
        <taxon>Tracheophyta</taxon>
        <taxon>Spermatophyta</taxon>
        <taxon>Magnoliopsida</taxon>
        <taxon>Ranunculales</taxon>
        <taxon>Papaveraceae</taxon>
        <taxon>Papaveroideae</taxon>
        <taxon>Papaver</taxon>
    </lineage>
</organism>
<evidence type="ECO:0000313" key="3">
    <source>
        <dbReference type="Proteomes" id="UP001202328"/>
    </source>
</evidence>
<feature type="non-terminal residue" evidence="2">
    <location>
        <position position="1"/>
    </location>
</feature>
<evidence type="ECO:0000313" key="2">
    <source>
        <dbReference type="EMBL" id="KAI3948478.1"/>
    </source>
</evidence>
<keyword evidence="3" id="KW-1185">Reference proteome</keyword>
<protein>
    <recommendedName>
        <fullName evidence="1">Transposase-associated domain-containing protein</fullName>
    </recommendedName>
</protein>
<accession>A0AAD4XV37</accession>
<comment type="caution">
    <text evidence="2">The sequence shown here is derived from an EMBL/GenBank/DDBJ whole genome shotgun (WGS) entry which is preliminary data.</text>
</comment>
<dbReference type="Pfam" id="PF13963">
    <property type="entry name" value="Transpos_assoc"/>
    <property type="match status" value="1"/>
</dbReference>
<dbReference type="EMBL" id="JAJJMB010003267">
    <property type="protein sequence ID" value="KAI3948478.1"/>
    <property type="molecule type" value="Genomic_DNA"/>
</dbReference>
<dbReference type="Proteomes" id="UP001202328">
    <property type="component" value="Unassembled WGS sequence"/>
</dbReference>
<feature type="non-terminal residue" evidence="2">
    <location>
        <position position="110"/>
    </location>
</feature>
<reference evidence="2" key="1">
    <citation type="submission" date="2022-04" db="EMBL/GenBank/DDBJ databases">
        <title>A functionally conserved STORR gene fusion in Papaver species that diverged 16.8 million years ago.</title>
        <authorList>
            <person name="Catania T."/>
        </authorList>
    </citation>
    <scope>NUCLEOTIDE SEQUENCE</scope>
    <source>
        <strain evidence="2">S-188037</strain>
    </source>
</reference>
<dbReference type="AlphaFoldDB" id="A0AAD4XV37"/>
<sequence length="110" mass="12520">TGVVYQDAVQKFVDMAREKFGNPPKFSCSYVDCKNLAEPLPPGIIHLHLLKQGMDPTYTEWVLHDEKDSSSNDVHEEGARRTFYQMWIEANVEGYSLIDSGHDTMQDEGL</sequence>
<gene>
    <name evidence="2" type="ORF">MKW98_019228</name>
</gene>
<dbReference type="InterPro" id="IPR029480">
    <property type="entry name" value="Transpos_assoc"/>
</dbReference>